<dbReference type="EMBL" id="MH733011">
    <property type="protein sequence ID" value="AXV47630.1"/>
    <property type="molecule type" value="Genomic_DNA"/>
</dbReference>
<name>A0A385G0M8_KLEPN</name>
<evidence type="ECO:0000313" key="1">
    <source>
        <dbReference type="EMBL" id="AXV47630.1"/>
    </source>
</evidence>
<accession>A0A385G0M8</accession>
<sequence length="79" mass="8859">MSATDGHAFLIAGRFYRPPHQHGRSLLPADRSLQNIAILSYCGDWAAGGEDLINEIRDLIFTHFILLMAGRRSHDLNKV</sequence>
<proteinExistence type="predicted"/>
<reference evidence="1" key="1">
    <citation type="submission" date="2018-08" db="EMBL/GenBank/DDBJ databases">
        <authorList>
            <person name="Mu J.-J."/>
            <person name="Lin Y.-C."/>
        </authorList>
    </citation>
    <scope>NUCLEOTIDE SEQUENCE</scope>
    <source>
        <strain evidence="1">KP16103</strain>
        <plasmid evidence="1">pKP16103-MCR-1</plasmid>
    </source>
</reference>
<protein>
    <submittedName>
        <fullName evidence="1">Uncharacterized protein</fullName>
    </submittedName>
</protein>
<keyword evidence="1" id="KW-0614">Plasmid</keyword>
<geneLocation type="plasmid" evidence="1">
    <name>pKP16103-MCR-1</name>
</geneLocation>
<organism evidence="1">
    <name type="scientific">Klebsiella pneumoniae</name>
    <dbReference type="NCBI Taxonomy" id="573"/>
    <lineage>
        <taxon>Bacteria</taxon>
        <taxon>Pseudomonadati</taxon>
        <taxon>Pseudomonadota</taxon>
        <taxon>Gammaproteobacteria</taxon>
        <taxon>Enterobacterales</taxon>
        <taxon>Enterobacteriaceae</taxon>
        <taxon>Klebsiella/Raoultella group</taxon>
        <taxon>Klebsiella</taxon>
        <taxon>Klebsiella pneumoniae complex</taxon>
    </lineage>
</organism>
<dbReference type="AlphaFoldDB" id="A0A385G0M8"/>